<dbReference type="PANTHER" id="PTHR43194:SF5">
    <property type="entry name" value="PIMELOYL-[ACYL-CARRIER PROTEIN] METHYL ESTER ESTERASE"/>
    <property type="match status" value="1"/>
</dbReference>
<dbReference type="InterPro" id="IPR000073">
    <property type="entry name" value="AB_hydrolase_1"/>
</dbReference>
<dbReference type="EMBL" id="CP003218">
    <property type="protein sequence ID" value="AEX05677.1"/>
    <property type="molecule type" value="Genomic_DNA"/>
</dbReference>
<dbReference type="InterPro" id="IPR050228">
    <property type="entry name" value="Carboxylesterase_BioH"/>
</dbReference>
<dbReference type="GO" id="GO:0016787">
    <property type="term" value="F:hydrolase activity"/>
    <property type="evidence" value="ECO:0007669"/>
    <property type="project" value="UniProtKB-KW"/>
</dbReference>
<accession>A0A0H3H8Q1</accession>
<keyword evidence="2" id="KW-0378">Hydrolase</keyword>
<name>A0A0H3H8Q1_KLEM8</name>
<protein>
    <submittedName>
        <fullName evidence="2">Alpha/beta hydrolase fold protein</fullName>
    </submittedName>
</protein>
<dbReference type="KEGG" id="kox:KOX_19775"/>
<dbReference type="PATRIC" id="fig|1006551.4.peg.3957"/>
<evidence type="ECO:0000313" key="2">
    <source>
        <dbReference type="EMBL" id="AEX05677.1"/>
    </source>
</evidence>
<feature type="domain" description="AB hydrolase-1" evidence="1">
    <location>
        <begin position="25"/>
        <end position="243"/>
    </location>
</feature>
<organism evidence="2 3">
    <name type="scientific">Klebsiella michiganensis (strain ATCC 8724 / DSM 4798 / JCM 20051 / NBRC 3318 / NRRL B-199 / KCTC 1686 / BUCSAV 143 / CCM 1901)</name>
    <dbReference type="NCBI Taxonomy" id="1006551"/>
    <lineage>
        <taxon>Bacteria</taxon>
        <taxon>Pseudomonadati</taxon>
        <taxon>Pseudomonadota</taxon>
        <taxon>Gammaproteobacteria</taxon>
        <taxon>Enterobacterales</taxon>
        <taxon>Enterobacteriaceae</taxon>
        <taxon>Klebsiella/Raoultella group</taxon>
        <taxon>Klebsiella</taxon>
    </lineage>
</organism>
<dbReference type="PRINTS" id="PR00111">
    <property type="entry name" value="ABHYDROLASE"/>
</dbReference>
<dbReference type="SUPFAM" id="SSF53474">
    <property type="entry name" value="alpha/beta-Hydrolases"/>
    <property type="match status" value="1"/>
</dbReference>
<proteinExistence type="predicted"/>
<dbReference type="AlphaFoldDB" id="A0A0H3H8Q1"/>
<dbReference type="Gene3D" id="3.40.50.1820">
    <property type="entry name" value="alpha/beta hydrolase"/>
    <property type="match status" value="1"/>
</dbReference>
<sequence length="256" mass="27621">MLSFYSSQAGAIVRWLDLPGRGDPVVFIHGLGCASTYDYPRVAADPALAGRRMILVDLPGFGYSDKPESFGYRIGDQAGVVVELLDRLGLERCYLYGHSMGGSVAIEAAERLAGRVRALLVAEPNLYPGGGMYSRRIAEQTEERFIARGYADMLSADASPWAGCLQNSAPWAVWRGATSLVMGVNPSWFSRFIHLSCPKALIYGEDSLPAREATDSEAAGIPLLVIPQAGHSMAWENPSALARTLADFYSAIEAEA</sequence>
<dbReference type="HOGENOM" id="CLU_020336_39_0_6"/>
<dbReference type="Proteomes" id="UP000007843">
    <property type="component" value="Chromosome"/>
</dbReference>
<evidence type="ECO:0000259" key="1">
    <source>
        <dbReference type="Pfam" id="PF12697"/>
    </source>
</evidence>
<dbReference type="InterPro" id="IPR029058">
    <property type="entry name" value="AB_hydrolase_fold"/>
</dbReference>
<reference evidence="2 3" key="1">
    <citation type="journal article" date="2012" name="J. Bacteriol.">
        <title>Complete genome sequence of Klebsiella oxytoca KCTC 1686, used in production of 2,3-butanediol.</title>
        <authorList>
            <person name="Shin S.H."/>
            <person name="Kim S."/>
            <person name="Kim J.Y."/>
            <person name="Lee S."/>
            <person name="Um Y."/>
            <person name="Oh M.K."/>
            <person name="Kim Y.R."/>
            <person name="Lee J."/>
            <person name="Yang K.S."/>
        </authorList>
    </citation>
    <scope>NUCLEOTIDE SEQUENCE [LARGE SCALE GENOMIC DNA]</scope>
    <source>
        <strain evidence="3">ATCC 8724 / DSM 4798 / JCM 20051 / NBRC 3318 / NRRL B-199 / KCTC 1686</strain>
    </source>
</reference>
<dbReference type="Pfam" id="PF12697">
    <property type="entry name" value="Abhydrolase_6"/>
    <property type="match status" value="1"/>
</dbReference>
<dbReference type="PANTHER" id="PTHR43194">
    <property type="entry name" value="HYDROLASE ALPHA/BETA FOLD FAMILY"/>
    <property type="match status" value="1"/>
</dbReference>
<dbReference type="RefSeq" id="WP_014229237.1">
    <property type="nucleotide sequence ID" value="NC_016612.1"/>
</dbReference>
<gene>
    <name evidence="2" type="ordered locus">KOX_19775</name>
</gene>
<evidence type="ECO:0000313" key="3">
    <source>
        <dbReference type="Proteomes" id="UP000007843"/>
    </source>
</evidence>